<dbReference type="SMART" id="SM00065">
    <property type="entry name" value="GAF"/>
    <property type="match status" value="1"/>
</dbReference>
<dbReference type="InterPro" id="IPR013656">
    <property type="entry name" value="PAS_4"/>
</dbReference>
<dbReference type="SMART" id="SM00388">
    <property type="entry name" value="HisKA"/>
    <property type="match status" value="1"/>
</dbReference>
<dbReference type="InterPro" id="IPR003661">
    <property type="entry name" value="HisK_dim/P_dom"/>
</dbReference>
<dbReference type="SMART" id="SM00387">
    <property type="entry name" value="HATPase_c"/>
    <property type="match status" value="1"/>
</dbReference>
<dbReference type="SUPFAM" id="SSF47384">
    <property type="entry name" value="Homodimeric domain of signal transducing histidine kinase"/>
    <property type="match status" value="1"/>
</dbReference>
<comment type="catalytic activity">
    <reaction evidence="1">
        <text>ATP + protein L-histidine = ADP + protein N-phospho-L-histidine.</text>
        <dbReference type="EC" id="2.7.13.3"/>
    </reaction>
</comment>
<dbReference type="EC" id="2.7.13.3" evidence="2"/>
<evidence type="ECO:0000256" key="9">
    <source>
        <dbReference type="PROSITE-ProRule" id="PRU00169"/>
    </source>
</evidence>
<dbReference type="Pfam" id="PF00512">
    <property type="entry name" value="HisKA"/>
    <property type="match status" value="1"/>
</dbReference>
<evidence type="ECO:0000259" key="13">
    <source>
        <dbReference type="PROSITE" id="PS50112"/>
    </source>
</evidence>
<dbReference type="EMBL" id="QFQI01000014">
    <property type="protein sequence ID" value="PZQ58691.1"/>
    <property type="molecule type" value="Genomic_DNA"/>
</dbReference>
<dbReference type="InterPro" id="IPR029016">
    <property type="entry name" value="GAF-like_dom_sf"/>
</dbReference>
<dbReference type="PROSITE" id="PS50112">
    <property type="entry name" value="PAS"/>
    <property type="match status" value="1"/>
</dbReference>
<dbReference type="AlphaFoldDB" id="A0A2W5NYN5"/>
<dbReference type="CDD" id="cd16919">
    <property type="entry name" value="HATPase_CckA-like"/>
    <property type="match status" value="1"/>
</dbReference>
<protein>
    <recommendedName>
        <fullName evidence="2">histidine kinase</fullName>
        <ecNumber evidence="2">2.7.13.3</ecNumber>
    </recommendedName>
</protein>
<name>A0A2W5NYN5_9SPHN</name>
<dbReference type="PANTHER" id="PTHR43065:SF49">
    <property type="entry name" value="HISTIDINE KINASE"/>
    <property type="match status" value="1"/>
</dbReference>
<evidence type="ECO:0000256" key="5">
    <source>
        <dbReference type="ARBA" id="ARBA00022741"/>
    </source>
</evidence>
<dbReference type="Pfam" id="PF02518">
    <property type="entry name" value="HATPase_c"/>
    <property type="match status" value="1"/>
</dbReference>
<feature type="domain" description="Response regulatory" evidence="12">
    <location>
        <begin position="1028"/>
        <end position="1144"/>
    </location>
</feature>
<evidence type="ECO:0000259" key="14">
    <source>
        <dbReference type="PROSITE" id="PS50113"/>
    </source>
</evidence>
<evidence type="ECO:0000256" key="2">
    <source>
        <dbReference type="ARBA" id="ARBA00012438"/>
    </source>
</evidence>
<dbReference type="Gene3D" id="3.40.50.2300">
    <property type="match status" value="2"/>
</dbReference>
<evidence type="ECO:0000256" key="7">
    <source>
        <dbReference type="ARBA" id="ARBA00022840"/>
    </source>
</evidence>
<keyword evidence="8" id="KW-0902">Two-component regulatory system</keyword>
<dbReference type="SMART" id="SM00091">
    <property type="entry name" value="PAS"/>
    <property type="match status" value="2"/>
</dbReference>
<dbReference type="GO" id="GO:0006355">
    <property type="term" value="P:regulation of DNA-templated transcription"/>
    <property type="evidence" value="ECO:0007669"/>
    <property type="project" value="InterPro"/>
</dbReference>
<feature type="modified residue" description="4-aspartylphosphate" evidence="9">
    <location>
        <position position="956"/>
    </location>
</feature>
<dbReference type="InterPro" id="IPR013767">
    <property type="entry name" value="PAS_fold"/>
</dbReference>
<evidence type="ECO:0000256" key="10">
    <source>
        <dbReference type="SAM" id="Coils"/>
    </source>
</evidence>
<dbReference type="Gene3D" id="1.10.287.130">
    <property type="match status" value="1"/>
</dbReference>
<dbReference type="PROSITE" id="PS50110">
    <property type="entry name" value="RESPONSE_REGULATORY"/>
    <property type="match status" value="2"/>
</dbReference>
<keyword evidence="10" id="KW-0175">Coiled coil</keyword>
<keyword evidence="5" id="KW-0547">Nucleotide-binding</keyword>
<keyword evidence="6 15" id="KW-0418">Kinase</keyword>
<evidence type="ECO:0000256" key="4">
    <source>
        <dbReference type="ARBA" id="ARBA00022679"/>
    </source>
</evidence>
<dbReference type="GO" id="GO:0000155">
    <property type="term" value="F:phosphorelay sensor kinase activity"/>
    <property type="evidence" value="ECO:0007669"/>
    <property type="project" value="InterPro"/>
</dbReference>
<dbReference type="CDD" id="cd00156">
    <property type="entry name" value="REC"/>
    <property type="match status" value="1"/>
</dbReference>
<dbReference type="InterPro" id="IPR004358">
    <property type="entry name" value="Sig_transdc_His_kin-like_C"/>
</dbReference>
<dbReference type="Pfam" id="PF00989">
    <property type="entry name" value="PAS"/>
    <property type="match status" value="1"/>
</dbReference>
<feature type="domain" description="Histidine kinase" evidence="11">
    <location>
        <begin position="656"/>
        <end position="883"/>
    </location>
</feature>
<evidence type="ECO:0000259" key="12">
    <source>
        <dbReference type="PROSITE" id="PS50110"/>
    </source>
</evidence>
<dbReference type="InterPro" id="IPR003018">
    <property type="entry name" value="GAF"/>
</dbReference>
<evidence type="ECO:0000256" key="3">
    <source>
        <dbReference type="ARBA" id="ARBA00022553"/>
    </source>
</evidence>
<dbReference type="InterPro" id="IPR000014">
    <property type="entry name" value="PAS"/>
</dbReference>
<dbReference type="SUPFAM" id="SSF55781">
    <property type="entry name" value="GAF domain-like"/>
    <property type="match status" value="1"/>
</dbReference>
<dbReference type="Pfam" id="PF08448">
    <property type="entry name" value="PAS_4"/>
    <property type="match status" value="1"/>
</dbReference>
<keyword evidence="3 9" id="KW-0597">Phosphoprotein</keyword>
<dbReference type="Proteomes" id="UP000249229">
    <property type="component" value="Unassembled WGS sequence"/>
</dbReference>
<feature type="domain" description="PAS" evidence="13">
    <location>
        <begin position="298"/>
        <end position="350"/>
    </location>
</feature>
<dbReference type="InterPro" id="IPR036097">
    <property type="entry name" value="HisK_dim/P_sf"/>
</dbReference>
<feature type="coiled-coil region" evidence="10">
    <location>
        <begin position="620"/>
        <end position="647"/>
    </location>
</feature>
<accession>A0A2W5NYN5</accession>
<evidence type="ECO:0000256" key="1">
    <source>
        <dbReference type="ARBA" id="ARBA00000085"/>
    </source>
</evidence>
<dbReference type="PRINTS" id="PR00344">
    <property type="entry name" value="BCTRLSENSOR"/>
</dbReference>
<dbReference type="InterPro" id="IPR035965">
    <property type="entry name" value="PAS-like_dom_sf"/>
</dbReference>
<dbReference type="InterPro" id="IPR005467">
    <property type="entry name" value="His_kinase_dom"/>
</dbReference>
<gene>
    <name evidence="15" type="ORF">DI544_13425</name>
</gene>
<dbReference type="InterPro" id="IPR001610">
    <property type="entry name" value="PAC"/>
</dbReference>
<dbReference type="PROSITE" id="PS50113">
    <property type="entry name" value="PAC"/>
    <property type="match status" value="2"/>
</dbReference>
<dbReference type="CDD" id="cd00130">
    <property type="entry name" value="PAS"/>
    <property type="match status" value="3"/>
</dbReference>
<feature type="domain" description="PAC" evidence="14">
    <location>
        <begin position="376"/>
        <end position="428"/>
    </location>
</feature>
<dbReference type="SMART" id="SM00448">
    <property type="entry name" value="REC"/>
    <property type="match status" value="2"/>
</dbReference>
<dbReference type="SMART" id="SM00086">
    <property type="entry name" value="PAC"/>
    <property type="match status" value="3"/>
</dbReference>
<dbReference type="SUPFAM" id="SSF55785">
    <property type="entry name" value="PYP-like sensor domain (PAS domain)"/>
    <property type="match status" value="3"/>
</dbReference>
<dbReference type="SUPFAM" id="SSF52172">
    <property type="entry name" value="CheY-like"/>
    <property type="match status" value="2"/>
</dbReference>
<keyword evidence="4" id="KW-0808">Transferase</keyword>
<dbReference type="Pfam" id="PF08447">
    <property type="entry name" value="PAS_3"/>
    <property type="match status" value="1"/>
</dbReference>
<dbReference type="InterPro" id="IPR036890">
    <property type="entry name" value="HATPase_C_sf"/>
</dbReference>
<sequence>MFLNSGGAAGAMVRRHAWNRTPLGPIGGWPNALTTLVDVILGSSQPMFIVWGEARTLLYNDAYAAILAGKHPAALGCDFLDVWHEIRADLTPIVAEAYHGNPVQMDDIELWMERRGYPEETHFSFSYTPVRGEDGAVSGFLCVCQEITGHIMAARQLRQSEATAHSDAERVQLALAAGAIIGTWVWDLPTDRFAVDEGFALAFGIDPALGREGLSLEQVIATVHPDDRSGLEAAIAEAIARGGGYAHQYRVRRRDGRYYWIEANGRVDHADDGTPLKFPGVLLDVEERRRTDAALRETSRRLDAILNNTREAVFLMDDRQHCIYANPAAEQLTGFRLHDMQGRPLHDVVHHKRPDGTHYPLEECPIDRAFPKRAQMSGEELFVAPDGSFYPVAFTASPVLDDAGQPVGTVIEARNIAADKARDAALREETHTLETLNRSGIAIAGELNLERVLQMVTDAGVELTGAAFGAFFHNRVDATGEALMLYTLSGAARADFERFDMPRATDLFKPTFHGENVVRSDNVTLDPRYGRNPPHAGMPQGHLPVRSYLALPVVSRTGDVIGSLLFGHPDPARFTDRHERLMAGIAAQAAIAIDNAQLYRAAQDEIGERRRAEHRLREFNETLEQRVATEVAQRTRAEDELRQAQKMEAVGQLTGGIAHDFNNLLTVVTGNIDMATRALQKAGDPDPRAQRALGNALKGAERAAALTQRLLAFSRRQPLAPKPIDADRLVAGMSDLIQRALGETLRLEIVTSPGLWRVEADPNQLESAILNLAVNARDAMPGGGTLTIETANARLDEAYSAGHAEVAPGQYVVIAVTDTGTGMSRETAARVFEPFFTTKEVGKGTGLGLSMVYGFTKQSGGHVNVYSEEGQGTTIKIYLPRLLNDARIEEDEAAVAIEFSRAREVILVVEDDDDVRDYTTSCLRELGYDVLEAHEGPTALRLIEQHDGPLDLLFTDVVMPGMTGRELAEEARRLMPGLKVLYTSGYTRNAIVHGGRLDEGVEMIAKPFTYAVLAQKIADVLDRGKTGRILLVEHDPTLRMFAAGALSASGYAIDEACNGAEALARIRAARGRYDAVIMAVDLPGQPGDQLAAEVRALHADVPILLMAEDDSSLPRAIASADPCIAMVAKPYNAAGLIQALDRLGVRCRARPRERQGS</sequence>
<dbReference type="SUPFAM" id="SSF55874">
    <property type="entry name" value="ATPase domain of HSP90 chaperone/DNA topoisomerase II/histidine kinase"/>
    <property type="match status" value="1"/>
</dbReference>
<proteinExistence type="predicted"/>
<dbReference type="InterPro" id="IPR013655">
    <property type="entry name" value="PAS_fold_3"/>
</dbReference>
<evidence type="ECO:0000313" key="16">
    <source>
        <dbReference type="Proteomes" id="UP000249229"/>
    </source>
</evidence>
<evidence type="ECO:0000313" key="15">
    <source>
        <dbReference type="EMBL" id="PZQ58691.1"/>
    </source>
</evidence>
<organism evidence="15 16">
    <name type="scientific">Sphingomonas taxi</name>
    <dbReference type="NCBI Taxonomy" id="1549858"/>
    <lineage>
        <taxon>Bacteria</taxon>
        <taxon>Pseudomonadati</taxon>
        <taxon>Pseudomonadota</taxon>
        <taxon>Alphaproteobacteria</taxon>
        <taxon>Sphingomonadales</taxon>
        <taxon>Sphingomonadaceae</taxon>
        <taxon>Sphingomonas</taxon>
    </lineage>
</organism>
<dbReference type="CDD" id="cd00082">
    <property type="entry name" value="HisKA"/>
    <property type="match status" value="1"/>
</dbReference>
<dbReference type="InterPro" id="IPR001789">
    <property type="entry name" value="Sig_transdc_resp-reg_receiver"/>
</dbReference>
<feature type="domain" description="PAC" evidence="14">
    <location>
        <begin position="245"/>
        <end position="297"/>
    </location>
</feature>
<dbReference type="Pfam" id="PF13185">
    <property type="entry name" value="GAF_2"/>
    <property type="match status" value="1"/>
</dbReference>
<keyword evidence="7" id="KW-0067">ATP-binding</keyword>
<dbReference type="GO" id="GO:0005524">
    <property type="term" value="F:ATP binding"/>
    <property type="evidence" value="ECO:0007669"/>
    <property type="project" value="UniProtKB-KW"/>
</dbReference>
<dbReference type="InterPro" id="IPR003594">
    <property type="entry name" value="HATPase_dom"/>
</dbReference>
<evidence type="ECO:0000256" key="8">
    <source>
        <dbReference type="ARBA" id="ARBA00023012"/>
    </source>
</evidence>
<reference evidence="15 16" key="1">
    <citation type="submission" date="2017-08" db="EMBL/GenBank/DDBJ databases">
        <title>Infants hospitalized years apart are colonized by the same room-sourced microbial strains.</title>
        <authorList>
            <person name="Brooks B."/>
            <person name="Olm M.R."/>
            <person name="Firek B.A."/>
            <person name="Baker R."/>
            <person name="Thomas B.C."/>
            <person name="Morowitz M.J."/>
            <person name="Banfield J.F."/>
        </authorList>
    </citation>
    <scope>NUCLEOTIDE SEQUENCE [LARGE SCALE GENOMIC DNA]</scope>
    <source>
        <strain evidence="15">S2_005_001_R1_22</strain>
    </source>
</reference>
<dbReference type="Gene3D" id="3.30.450.20">
    <property type="entry name" value="PAS domain"/>
    <property type="match status" value="3"/>
</dbReference>
<comment type="caution">
    <text evidence="9">Lacks conserved residue(s) required for the propagation of feature annotation.</text>
</comment>
<dbReference type="Gene3D" id="3.30.450.40">
    <property type="match status" value="1"/>
</dbReference>
<evidence type="ECO:0000256" key="6">
    <source>
        <dbReference type="ARBA" id="ARBA00022777"/>
    </source>
</evidence>
<dbReference type="PROSITE" id="PS50109">
    <property type="entry name" value="HIS_KIN"/>
    <property type="match status" value="1"/>
</dbReference>
<feature type="domain" description="Response regulatory" evidence="12">
    <location>
        <begin position="905"/>
        <end position="1021"/>
    </location>
</feature>
<dbReference type="NCBIfam" id="TIGR00229">
    <property type="entry name" value="sensory_box"/>
    <property type="match status" value="2"/>
</dbReference>
<dbReference type="InterPro" id="IPR011006">
    <property type="entry name" value="CheY-like_superfamily"/>
</dbReference>
<comment type="caution">
    <text evidence="15">The sequence shown here is derived from an EMBL/GenBank/DDBJ whole genome shotgun (WGS) entry which is preliminary data.</text>
</comment>
<dbReference type="Gene3D" id="3.30.565.10">
    <property type="entry name" value="Histidine kinase-like ATPase, C-terminal domain"/>
    <property type="match status" value="1"/>
</dbReference>
<dbReference type="InterPro" id="IPR000700">
    <property type="entry name" value="PAS-assoc_C"/>
</dbReference>
<evidence type="ECO:0000259" key="11">
    <source>
        <dbReference type="PROSITE" id="PS50109"/>
    </source>
</evidence>
<dbReference type="PANTHER" id="PTHR43065">
    <property type="entry name" value="SENSOR HISTIDINE KINASE"/>
    <property type="match status" value="1"/>
</dbReference>
<dbReference type="Pfam" id="PF00072">
    <property type="entry name" value="Response_reg"/>
    <property type="match status" value="2"/>
</dbReference>